<feature type="active site" evidence="10 11">
    <location>
        <position position="138"/>
    </location>
</feature>
<evidence type="ECO:0000256" key="11">
    <source>
        <dbReference type="PROSITE-ProRule" id="PRU10111"/>
    </source>
</evidence>
<evidence type="ECO:0000256" key="2">
    <source>
        <dbReference type="ARBA" id="ARBA00003670"/>
    </source>
</evidence>
<keyword evidence="6 10" id="KW-0460">Magnesium</keyword>
<dbReference type="InterPro" id="IPR033129">
    <property type="entry name" value="PEPCASE_His_AS"/>
</dbReference>
<evidence type="ECO:0000256" key="4">
    <source>
        <dbReference type="ARBA" id="ARBA00012305"/>
    </source>
</evidence>
<dbReference type="OrthoDB" id="9768133at2"/>
<dbReference type="Pfam" id="PF00311">
    <property type="entry name" value="PEPcase"/>
    <property type="match status" value="1"/>
</dbReference>
<dbReference type="GO" id="GO:0015977">
    <property type="term" value="P:carbon fixation"/>
    <property type="evidence" value="ECO:0007669"/>
    <property type="project" value="UniProtKB-UniRule"/>
</dbReference>
<dbReference type="GO" id="GO:0006099">
    <property type="term" value="P:tricarboxylic acid cycle"/>
    <property type="evidence" value="ECO:0007669"/>
    <property type="project" value="InterPro"/>
</dbReference>
<dbReference type="PROSITE" id="PS00393">
    <property type="entry name" value="PEPCASE_2"/>
    <property type="match status" value="1"/>
</dbReference>
<dbReference type="GO" id="GO:0008964">
    <property type="term" value="F:phosphoenolpyruvate carboxylase activity"/>
    <property type="evidence" value="ECO:0007669"/>
    <property type="project" value="UniProtKB-UniRule"/>
</dbReference>
<gene>
    <name evidence="10 13" type="primary">ppc</name>
    <name evidence="13" type="ORF">NCTC10699_00706</name>
</gene>
<accession>A0A379B3M3</accession>
<evidence type="ECO:0000313" key="14">
    <source>
        <dbReference type="Proteomes" id="UP000254280"/>
    </source>
</evidence>
<dbReference type="EMBL" id="UGSS01000002">
    <property type="protein sequence ID" value="SUB33106.1"/>
    <property type="molecule type" value="Genomic_DNA"/>
</dbReference>
<dbReference type="PROSITE" id="PS00781">
    <property type="entry name" value="PEPCASE_1"/>
    <property type="match status" value="1"/>
</dbReference>
<keyword evidence="7 10" id="KW-0456">Lyase</keyword>
<dbReference type="PRINTS" id="PR00150">
    <property type="entry name" value="PEPCARBXLASE"/>
</dbReference>
<dbReference type="AlphaFoldDB" id="A0A379B3M3"/>
<evidence type="ECO:0000256" key="12">
    <source>
        <dbReference type="PROSITE-ProRule" id="PRU10112"/>
    </source>
</evidence>
<evidence type="ECO:0000256" key="3">
    <source>
        <dbReference type="ARBA" id="ARBA00008346"/>
    </source>
</evidence>
<keyword evidence="13" id="KW-0670">Pyruvate</keyword>
<comment type="similarity">
    <text evidence="3 10">Belongs to the PEPCase type 1 family.</text>
</comment>
<dbReference type="NCBIfam" id="NF000584">
    <property type="entry name" value="PRK00009.1"/>
    <property type="match status" value="1"/>
</dbReference>
<dbReference type="InterPro" id="IPR015813">
    <property type="entry name" value="Pyrv/PenolPyrv_kinase-like_dom"/>
</dbReference>
<dbReference type="PANTHER" id="PTHR30523">
    <property type="entry name" value="PHOSPHOENOLPYRUVATE CARBOXYLASE"/>
    <property type="match status" value="1"/>
</dbReference>
<dbReference type="GO" id="GO:0000287">
    <property type="term" value="F:magnesium ion binding"/>
    <property type="evidence" value="ECO:0007669"/>
    <property type="project" value="UniProtKB-UniRule"/>
</dbReference>
<evidence type="ECO:0000256" key="1">
    <source>
        <dbReference type="ARBA" id="ARBA00001946"/>
    </source>
</evidence>
<evidence type="ECO:0000256" key="6">
    <source>
        <dbReference type="ARBA" id="ARBA00022842"/>
    </source>
</evidence>
<evidence type="ECO:0000313" key="13">
    <source>
        <dbReference type="EMBL" id="SUB33106.1"/>
    </source>
</evidence>
<dbReference type="GO" id="GO:0006107">
    <property type="term" value="P:oxaloacetate metabolic process"/>
    <property type="evidence" value="ECO:0007669"/>
    <property type="project" value="UniProtKB-UniRule"/>
</dbReference>
<evidence type="ECO:0000256" key="10">
    <source>
        <dbReference type="HAMAP-Rule" id="MF_00595"/>
    </source>
</evidence>
<dbReference type="Proteomes" id="UP000254280">
    <property type="component" value="Unassembled WGS sequence"/>
</dbReference>
<dbReference type="SUPFAM" id="SSF51621">
    <property type="entry name" value="Phosphoenolpyruvate/pyruvate domain"/>
    <property type="match status" value="1"/>
</dbReference>
<reference evidence="13 14" key="1">
    <citation type="submission" date="2018-06" db="EMBL/GenBank/DDBJ databases">
        <authorList>
            <consortium name="Pathogen Informatics"/>
            <person name="Doyle S."/>
        </authorList>
    </citation>
    <scope>NUCLEOTIDE SEQUENCE [LARGE SCALE GENOMIC DNA]</scope>
    <source>
        <strain evidence="13 14">NCTC10699</strain>
    </source>
</reference>
<comment type="cofactor">
    <cofactor evidence="1 10">
        <name>Mg(2+)</name>
        <dbReference type="ChEBI" id="CHEBI:18420"/>
    </cofactor>
</comment>
<dbReference type="PANTHER" id="PTHR30523:SF6">
    <property type="entry name" value="PHOSPHOENOLPYRUVATE CARBOXYLASE"/>
    <property type="match status" value="1"/>
</dbReference>
<evidence type="ECO:0000256" key="9">
    <source>
        <dbReference type="ARBA" id="ARBA00048995"/>
    </source>
</evidence>
<feature type="active site" evidence="10 12">
    <location>
        <position position="545"/>
    </location>
</feature>
<dbReference type="Gene3D" id="1.20.1440.90">
    <property type="entry name" value="Phosphoenolpyruvate/pyruvate domain"/>
    <property type="match status" value="1"/>
</dbReference>
<keyword evidence="8 10" id="KW-0120">Carbon dioxide fixation</keyword>
<dbReference type="InterPro" id="IPR018129">
    <property type="entry name" value="PEP_COase_Lys_AS"/>
</dbReference>
<keyword evidence="14" id="KW-1185">Reference proteome</keyword>
<protein>
    <recommendedName>
        <fullName evidence="5 10">Phosphoenolpyruvate carboxylase</fullName>
        <shortName evidence="10">PEPC</shortName>
        <shortName evidence="10">PEPCase</shortName>
        <ecNumber evidence="4 10">4.1.1.31</ecNumber>
    </recommendedName>
</protein>
<evidence type="ECO:0000256" key="5">
    <source>
        <dbReference type="ARBA" id="ARBA00022419"/>
    </source>
</evidence>
<dbReference type="GO" id="GO:0005829">
    <property type="term" value="C:cytosol"/>
    <property type="evidence" value="ECO:0007669"/>
    <property type="project" value="TreeGrafter"/>
</dbReference>
<evidence type="ECO:0000256" key="8">
    <source>
        <dbReference type="ARBA" id="ARBA00023300"/>
    </source>
</evidence>
<comment type="subunit">
    <text evidence="10">Homotetramer.</text>
</comment>
<dbReference type="EC" id="4.1.1.31" evidence="4 10"/>
<sequence length="879" mass="99738">MLSQYSTMRNNISMLGHFLGETIRDAQGNDILDLIENIRVLSRDSRSGDEKARQQLLDTLATISDDQIIPVARAFSQFLNLTNIAEQYQTISRQHFDLEASSRSLEALFKNLKAQHIAKEKVIETVENLLIELVLTAHPTEVTRRSLVHKHVEINRCLSRLEHDDLTEAETSKLKRRLMQLIALAWHTNEIRTQRPTPVDEAKWGMAVLENSLWKAVPEFCRQLNLHLEKNFGVQHPVDLAPVKFSSWMGGDRDGNPFVTAKTTRQVLAMNRWKAAELFLSDIQGLVDELSVIQCTDEFRAKYGDHLEPYRVVIKDLRSKLTKTVAYYGSLLEGRTPTITRDEILTQDEQLWEPLYDCYQSLQQCGMRIIANGDLLDCLRRVRCFGLSLSRLDIRQESTRHTDAIAEITRYIGLGDYSQWTEDDKQAFLIRELSSRRPLLPRDWAPSENTQEVLETCRVIAEQPEGVISCYIISMARTTSDVLAVHLLLKEAGVPYHLPVVPLFETLDDLDASEEVMTQLFNIGWYRGVINNQQMVMIGYSDSAKDAGMMAASWAQYRAQEQLVNLCEKLGIELTLFHGRGGTIGRGGAPAHAALLSQPPRSLKNGLRVTEQGEMIRFKLGLPEVAVGSLDFYASAILQANLLPPPEPKADWRAVMDELSARSCEVYRGVVRGDKDFVPYFRSATPEQELSKLPLGSRPAKRNPNGGVESLRAIPWIFAWMQNRLMLPAWLGAGAAIRQVIENGQQETIAEMCKMWPFFSTRIGMLEMVFSKTDAWLSEHYDHHLVKKELWYLGQALREQLNADIKTVLSLSHEDQLMSDLPWIAESIALRNVYTDPLNLLQVELLRRLRENPENPNPDVEQALMITITGIAAGMRNTG</sequence>
<dbReference type="HAMAP" id="MF_00595">
    <property type="entry name" value="PEPcase_type1"/>
    <property type="match status" value="1"/>
</dbReference>
<name>A0A379B3M3_9PAST</name>
<dbReference type="InterPro" id="IPR021135">
    <property type="entry name" value="PEP_COase"/>
</dbReference>
<proteinExistence type="inferred from homology"/>
<dbReference type="InterPro" id="IPR022805">
    <property type="entry name" value="PEP_COase_bac/pln-type"/>
</dbReference>
<comment type="function">
    <text evidence="2 10">Forms oxaloacetate, a four-carbon dicarboxylic acid source for the tricarboxylic acid cycle.</text>
</comment>
<organism evidence="13 14">
    <name type="scientific">[Pasteurella] mairii</name>
    <dbReference type="NCBI Taxonomy" id="757"/>
    <lineage>
        <taxon>Bacteria</taxon>
        <taxon>Pseudomonadati</taxon>
        <taxon>Pseudomonadota</taxon>
        <taxon>Gammaproteobacteria</taxon>
        <taxon>Pasteurellales</taxon>
        <taxon>Pasteurellaceae</taxon>
    </lineage>
</organism>
<comment type="catalytic activity">
    <reaction evidence="9 10">
        <text>oxaloacetate + phosphate = phosphoenolpyruvate + hydrogencarbonate</text>
        <dbReference type="Rhea" id="RHEA:28370"/>
        <dbReference type="ChEBI" id="CHEBI:16452"/>
        <dbReference type="ChEBI" id="CHEBI:17544"/>
        <dbReference type="ChEBI" id="CHEBI:43474"/>
        <dbReference type="ChEBI" id="CHEBI:58702"/>
        <dbReference type="EC" id="4.1.1.31"/>
    </reaction>
</comment>
<evidence type="ECO:0000256" key="7">
    <source>
        <dbReference type="ARBA" id="ARBA00023239"/>
    </source>
</evidence>
<dbReference type="FunFam" id="1.20.1440.90:FF:000002">
    <property type="entry name" value="Phosphoenolpyruvate carboxylase"/>
    <property type="match status" value="1"/>
</dbReference>